<comment type="subcellular location">
    <subcellularLocation>
        <location evidence="1">Membrane</location>
        <topology evidence="1">Multi-pass membrane protein</topology>
    </subcellularLocation>
</comment>
<evidence type="ECO:0000256" key="9">
    <source>
        <dbReference type="SAM" id="Phobius"/>
    </source>
</evidence>
<dbReference type="PANTHER" id="PTHR10117">
    <property type="entry name" value="TRANSIENT RECEPTOR POTENTIAL CHANNEL"/>
    <property type="match status" value="1"/>
</dbReference>
<evidence type="ECO:0000256" key="4">
    <source>
        <dbReference type="ARBA" id="ARBA00022989"/>
    </source>
</evidence>
<dbReference type="GO" id="GO:0005886">
    <property type="term" value="C:plasma membrane"/>
    <property type="evidence" value="ECO:0007669"/>
    <property type="project" value="TreeGrafter"/>
</dbReference>
<feature type="transmembrane region" description="Helical" evidence="9">
    <location>
        <begin position="734"/>
        <end position="758"/>
    </location>
</feature>
<dbReference type="Proteomes" id="UP000290189">
    <property type="component" value="Unassembled WGS sequence"/>
</dbReference>
<evidence type="ECO:0000256" key="7">
    <source>
        <dbReference type="ARBA" id="ARBA00023303"/>
    </source>
</evidence>
<evidence type="ECO:0000313" key="12">
    <source>
        <dbReference type="Proteomes" id="UP000290189"/>
    </source>
</evidence>
<keyword evidence="2" id="KW-0813">Transport</keyword>
<feature type="transmembrane region" description="Helical" evidence="9">
    <location>
        <begin position="447"/>
        <end position="466"/>
    </location>
</feature>
<evidence type="ECO:0000256" key="6">
    <source>
        <dbReference type="ARBA" id="ARBA00023136"/>
    </source>
</evidence>
<name>A0A3P3YDC0_PLABS</name>
<dbReference type="AlphaFoldDB" id="A0A3P3YDC0"/>
<dbReference type="InterPro" id="IPR002153">
    <property type="entry name" value="TRPC_channel"/>
</dbReference>
<evidence type="ECO:0000256" key="1">
    <source>
        <dbReference type="ARBA" id="ARBA00004141"/>
    </source>
</evidence>
<evidence type="ECO:0000256" key="3">
    <source>
        <dbReference type="ARBA" id="ARBA00022692"/>
    </source>
</evidence>
<evidence type="ECO:0000259" key="10">
    <source>
        <dbReference type="Pfam" id="PF00520"/>
    </source>
</evidence>
<dbReference type="GO" id="GO:0015279">
    <property type="term" value="F:store-operated calcium channel activity"/>
    <property type="evidence" value="ECO:0007669"/>
    <property type="project" value="TreeGrafter"/>
</dbReference>
<dbReference type="GO" id="GO:0070679">
    <property type="term" value="F:inositol 1,4,5 trisphosphate binding"/>
    <property type="evidence" value="ECO:0007669"/>
    <property type="project" value="TreeGrafter"/>
</dbReference>
<proteinExistence type="predicted"/>
<feature type="transmembrane region" description="Helical" evidence="9">
    <location>
        <begin position="478"/>
        <end position="500"/>
    </location>
</feature>
<keyword evidence="3 9" id="KW-0812">Transmembrane</keyword>
<feature type="compositionally biased region" description="Low complexity" evidence="8">
    <location>
        <begin position="28"/>
        <end position="39"/>
    </location>
</feature>
<feature type="transmembrane region" description="Helical" evidence="9">
    <location>
        <begin position="542"/>
        <end position="564"/>
    </location>
</feature>
<protein>
    <recommendedName>
        <fullName evidence="10">Ion transport domain-containing protein</fullName>
    </recommendedName>
</protein>
<feature type="transmembrane region" description="Helical" evidence="9">
    <location>
        <begin position="340"/>
        <end position="362"/>
    </location>
</feature>
<sequence>METIHEAAAATATDVKLRGLSTAGAGHAAATERPPAQAARRPRTRQTDDDAHLVLRSMLQTDAKALFVLNDHANDFVCFLKGDDVTINDIVGSVDSGRFASVDWLTACHRLIVEGDIDVVARMCQAGFNMNATCPLDGSVDHFTCFQLAGAVYDLHPTELAFEMMQTLACYADKAQTFRALGEFLLHVDVNPVQAHDLALKIVTSSTFPIIAALQAADVMTRASGAALSRRESFEASAEFFSDFAILLVNSLMSDHVAAVAVEVCDDDGVCAIDIALQTGNVAFVNDPMVHRVLANVWAVPQYLQQAAFVEPGHRGPSVPLHHLILLHPWKLARLNRAKFLVGALGLLAFLVLYTVVCTRRIPVNGTVSAWEIAVWGLAAGFIVRSVMKAARLGARKYVSSGWHQMDVIGWAAFTLNAIWRIAHASAPSVSPASQTAADVMTSVVSVALWMRLASACTVCPSIGILTRTLNSFARDILVFLLLLFATVMGFGISLSVAVGNAVGGYATIPRAMFSLYQSALGQFDFSAFAGLPDGQRHLGQVLLSLFLFVALVVLVNLLIAMMADTYASRREQSGREFHLSWSEVVWDVHQDDGILPPPFNTIVYLCAAIGACCRYAMRKLNVNRHRSQVQMSRKLDVIKEKGASELDDEVGSAFEFEADQATMSPEWICKRCLSVNVARTGRDDAQVVLQWMKSIQGGLLQSLRLLPRRCVVQCSKCNSMKRTTTPEHKQTELVSFAVFLLLIWLPLAAILAVPYLIEDAVKELSSTWAKNRKKSKPEESLATVTGSVPGDLIQLAPRRTTARTQEWLQTVLKGMDDDADDIVE</sequence>
<organism evidence="11 12">
    <name type="scientific">Plasmodiophora brassicae</name>
    <name type="common">Clubroot disease agent</name>
    <dbReference type="NCBI Taxonomy" id="37360"/>
    <lineage>
        <taxon>Eukaryota</taxon>
        <taxon>Sar</taxon>
        <taxon>Rhizaria</taxon>
        <taxon>Endomyxa</taxon>
        <taxon>Phytomyxea</taxon>
        <taxon>Plasmodiophorida</taxon>
        <taxon>Plasmodiophoridae</taxon>
        <taxon>Plasmodiophora</taxon>
    </lineage>
</organism>
<keyword evidence="5" id="KW-0406">Ion transport</keyword>
<keyword evidence="6 9" id="KW-0472">Membrane</keyword>
<dbReference type="EMBL" id="OVEO01000009">
    <property type="protein sequence ID" value="SPQ98149.1"/>
    <property type="molecule type" value="Genomic_DNA"/>
</dbReference>
<evidence type="ECO:0000256" key="8">
    <source>
        <dbReference type="SAM" id="MobiDB-lite"/>
    </source>
</evidence>
<gene>
    <name evidence="11" type="ORF">PLBR_LOCUS5364</name>
</gene>
<feature type="region of interest" description="Disordered" evidence="8">
    <location>
        <begin position="23"/>
        <end position="47"/>
    </location>
</feature>
<dbReference type="GO" id="GO:0034703">
    <property type="term" value="C:cation channel complex"/>
    <property type="evidence" value="ECO:0007669"/>
    <property type="project" value="TreeGrafter"/>
</dbReference>
<feature type="transmembrane region" description="Helical" evidence="9">
    <location>
        <begin position="368"/>
        <end position="387"/>
    </location>
</feature>
<evidence type="ECO:0000256" key="5">
    <source>
        <dbReference type="ARBA" id="ARBA00023065"/>
    </source>
</evidence>
<evidence type="ECO:0000313" key="11">
    <source>
        <dbReference type="EMBL" id="SPQ98149.1"/>
    </source>
</evidence>
<geneLocation type="mitochondrion" evidence="11"/>
<dbReference type="PANTHER" id="PTHR10117:SF54">
    <property type="entry name" value="TRANSIENT RECEPTOR POTENTIAL-GAMMA PROTEIN"/>
    <property type="match status" value="1"/>
</dbReference>
<keyword evidence="11" id="KW-0496">Mitochondrion</keyword>
<feature type="domain" description="Ion transport" evidence="10">
    <location>
        <begin position="352"/>
        <end position="574"/>
    </location>
</feature>
<keyword evidence="4 9" id="KW-1133">Transmembrane helix</keyword>
<reference evidence="11 12" key="1">
    <citation type="submission" date="2018-03" db="EMBL/GenBank/DDBJ databases">
        <authorList>
            <person name="Fogelqvist J."/>
        </authorList>
    </citation>
    <scope>NUCLEOTIDE SEQUENCE [LARGE SCALE GENOMIC DNA]</scope>
</reference>
<keyword evidence="7" id="KW-0407">Ion channel</keyword>
<dbReference type="GO" id="GO:0051480">
    <property type="term" value="P:regulation of cytosolic calcium ion concentration"/>
    <property type="evidence" value="ECO:0007669"/>
    <property type="project" value="TreeGrafter"/>
</dbReference>
<dbReference type="InterPro" id="IPR005821">
    <property type="entry name" value="Ion_trans_dom"/>
</dbReference>
<evidence type="ECO:0000256" key="2">
    <source>
        <dbReference type="ARBA" id="ARBA00022448"/>
    </source>
</evidence>
<dbReference type="Pfam" id="PF00520">
    <property type="entry name" value="Ion_trans"/>
    <property type="match status" value="1"/>
</dbReference>
<accession>A0A3P3YDC0</accession>